<dbReference type="PANTHER" id="PTHR33910">
    <property type="entry name" value="PROTEIN TRANSLOCASE SUBUNIT SECE"/>
    <property type="match status" value="1"/>
</dbReference>
<dbReference type="GO" id="GO:0006605">
    <property type="term" value="P:protein targeting"/>
    <property type="evidence" value="ECO:0007669"/>
    <property type="project" value="UniProtKB-UniRule"/>
</dbReference>
<accession>A0A239VZM7</accession>
<keyword evidence="8 9" id="KW-0472">Membrane</keyword>
<dbReference type="EMBL" id="LT906441">
    <property type="protein sequence ID" value="SNV27775.1"/>
    <property type="molecule type" value="Genomic_DNA"/>
</dbReference>
<gene>
    <name evidence="9" type="primary">secE</name>
    <name evidence="11" type="ORF">SAMEA4412665_00065</name>
</gene>
<dbReference type="NCBIfam" id="TIGR00964">
    <property type="entry name" value="secE_bact"/>
    <property type="match status" value="1"/>
</dbReference>
<evidence type="ECO:0000256" key="4">
    <source>
        <dbReference type="ARBA" id="ARBA00022692"/>
    </source>
</evidence>
<dbReference type="GO" id="GO:0065002">
    <property type="term" value="P:intracellular protein transmembrane transport"/>
    <property type="evidence" value="ECO:0007669"/>
    <property type="project" value="UniProtKB-UniRule"/>
</dbReference>
<dbReference type="GO" id="GO:0043952">
    <property type="term" value="P:protein transport by the Sec complex"/>
    <property type="evidence" value="ECO:0007669"/>
    <property type="project" value="UniProtKB-UniRule"/>
</dbReference>
<dbReference type="Proteomes" id="UP000215332">
    <property type="component" value="Chromosome 1"/>
</dbReference>
<protein>
    <recommendedName>
        <fullName evidence="9">Protein translocase subunit SecE</fullName>
    </recommendedName>
</protein>
<feature type="region of interest" description="Disordered" evidence="10">
    <location>
        <begin position="1"/>
        <end position="165"/>
    </location>
</feature>
<dbReference type="GO" id="GO:0008320">
    <property type="term" value="F:protein transmembrane transporter activity"/>
    <property type="evidence" value="ECO:0007669"/>
    <property type="project" value="UniProtKB-UniRule"/>
</dbReference>
<sequence>MRHEQRPDGDEVNTSPEYGTDARGEDLAHAGEAPGEDYTVVDDEAEELTNASDEVDSTPDRGDPEDMVVDDPQQLSEAEAVARRARSSRPQRRDGAKSSAGSDSPRRGAARRSDRSGADSSNGAKDLKTARRSRTSAKGTDAPQRTMTTAPVRRKKAQAAKNDEHKRANPIEFCKQSVAELKKVKWLSSQDLGQYFVVVLVFVLVVIAYVSGLDVLFGWLLIKLFGQ</sequence>
<keyword evidence="5 9" id="KW-0653">Protein transport</keyword>
<dbReference type="InterPro" id="IPR005807">
    <property type="entry name" value="SecE_bac"/>
</dbReference>
<organism evidence="11 12">
    <name type="scientific">Cutibacterium granulosum</name>
    <dbReference type="NCBI Taxonomy" id="33011"/>
    <lineage>
        <taxon>Bacteria</taxon>
        <taxon>Bacillati</taxon>
        <taxon>Actinomycetota</taxon>
        <taxon>Actinomycetes</taxon>
        <taxon>Propionibacteriales</taxon>
        <taxon>Propionibacteriaceae</taxon>
        <taxon>Cutibacterium</taxon>
    </lineage>
</organism>
<evidence type="ECO:0000256" key="3">
    <source>
        <dbReference type="ARBA" id="ARBA00022475"/>
    </source>
</evidence>
<dbReference type="HAMAP" id="MF_00422">
    <property type="entry name" value="SecE"/>
    <property type="match status" value="1"/>
</dbReference>
<dbReference type="Pfam" id="PF00584">
    <property type="entry name" value="SecE"/>
    <property type="match status" value="1"/>
</dbReference>
<dbReference type="InterPro" id="IPR001901">
    <property type="entry name" value="Translocase_SecE/Sec61-g"/>
</dbReference>
<dbReference type="RefSeq" id="WP_021104863.1">
    <property type="nucleotide sequence ID" value="NZ_JAWFFS010000003.1"/>
</dbReference>
<proteinExistence type="inferred from homology"/>
<keyword evidence="2 9" id="KW-0813">Transport</keyword>
<evidence type="ECO:0000256" key="2">
    <source>
        <dbReference type="ARBA" id="ARBA00022448"/>
    </source>
</evidence>
<dbReference type="KEGG" id="cgrn:4412665_00065"/>
<keyword evidence="6 9" id="KW-1133">Transmembrane helix</keyword>
<dbReference type="Gene3D" id="1.20.5.1030">
    <property type="entry name" value="Preprotein translocase secy subunit"/>
    <property type="match status" value="1"/>
</dbReference>
<dbReference type="PANTHER" id="PTHR33910:SF1">
    <property type="entry name" value="PROTEIN TRANSLOCASE SUBUNIT SECE"/>
    <property type="match status" value="1"/>
</dbReference>
<evidence type="ECO:0000256" key="9">
    <source>
        <dbReference type="HAMAP-Rule" id="MF_00422"/>
    </source>
</evidence>
<keyword evidence="7 9" id="KW-0811">Translocation</keyword>
<evidence type="ECO:0000313" key="12">
    <source>
        <dbReference type="Proteomes" id="UP000215332"/>
    </source>
</evidence>
<comment type="subunit">
    <text evidence="9">Component of the Sec protein translocase complex. Heterotrimer consisting of SecY, SecE and SecG subunits. The heterotrimers can form oligomers, although 1 heterotrimer is thought to be able to translocate proteins. Interacts with the ribosome. Interacts with SecDF, and other proteins may be involved. Interacts with SecA.</text>
</comment>
<evidence type="ECO:0000256" key="5">
    <source>
        <dbReference type="ARBA" id="ARBA00022927"/>
    </source>
</evidence>
<evidence type="ECO:0000256" key="1">
    <source>
        <dbReference type="ARBA" id="ARBA00004370"/>
    </source>
</evidence>
<reference evidence="11 12" key="1">
    <citation type="submission" date="2017-06" db="EMBL/GenBank/DDBJ databases">
        <authorList>
            <consortium name="Pathogen Informatics"/>
        </authorList>
    </citation>
    <scope>NUCLEOTIDE SEQUENCE [LARGE SCALE GENOMIC DNA]</scope>
    <source>
        <strain evidence="11 12">NCTC11865</strain>
    </source>
</reference>
<comment type="subcellular location">
    <subcellularLocation>
        <location evidence="9">Cell membrane</location>
        <topology evidence="9">Single-pass membrane protein</topology>
    </subcellularLocation>
    <subcellularLocation>
        <location evidence="1">Membrane</location>
    </subcellularLocation>
</comment>
<feature type="transmembrane region" description="Helical" evidence="9">
    <location>
        <begin position="195"/>
        <end position="222"/>
    </location>
</feature>
<evidence type="ECO:0000256" key="7">
    <source>
        <dbReference type="ARBA" id="ARBA00023010"/>
    </source>
</evidence>
<feature type="compositionally biased region" description="Acidic residues" evidence="10">
    <location>
        <begin position="39"/>
        <end position="57"/>
    </location>
</feature>
<evidence type="ECO:0000256" key="6">
    <source>
        <dbReference type="ARBA" id="ARBA00022989"/>
    </source>
</evidence>
<comment type="function">
    <text evidence="9">Essential subunit of the Sec protein translocation channel SecYEG. Clamps together the 2 halves of SecY. May contact the channel plug during translocation.</text>
</comment>
<evidence type="ECO:0000256" key="10">
    <source>
        <dbReference type="SAM" id="MobiDB-lite"/>
    </source>
</evidence>
<keyword evidence="4 9" id="KW-0812">Transmembrane</keyword>
<dbReference type="eggNOG" id="COG0690">
    <property type="taxonomic scope" value="Bacteria"/>
</dbReference>
<keyword evidence="3 9" id="KW-1003">Cell membrane</keyword>
<dbReference type="AlphaFoldDB" id="A0A239VZM7"/>
<comment type="similarity">
    <text evidence="9">Belongs to the SecE/SEC61-gamma family.</text>
</comment>
<feature type="compositionally biased region" description="Basic and acidic residues" evidence="10">
    <location>
        <begin position="20"/>
        <end position="29"/>
    </location>
</feature>
<evidence type="ECO:0000256" key="8">
    <source>
        <dbReference type="ARBA" id="ARBA00023136"/>
    </source>
</evidence>
<dbReference type="GO" id="GO:0005886">
    <property type="term" value="C:plasma membrane"/>
    <property type="evidence" value="ECO:0007669"/>
    <property type="project" value="UniProtKB-SubCell"/>
</dbReference>
<name>A0A239VZM7_9ACTN</name>
<dbReference type="InterPro" id="IPR038379">
    <property type="entry name" value="SecE_sf"/>
</dbReference>
<dbReference type="GO" id="GO:0009306">
    <property type="term" value="P:protein secretion"/>
    <property type="evidence" value="ECO:0007669"/>
    <property type="project" value="UniProtKB-UniRule"/>
</dbReference>
<evidence type="ECO:0000313" key="11">
    <source>
        <dbReference type="EMBL" id="SNV27775.1"/>
    </source>
</evidence>